<dbReference type="OMA" id="YLIAYVR"/>
<dbReference type="Gene3D" id="3.40.50.300">
    <property type="entry name" value="P-loop containing nucleotide triphosphate hydrolases"/>
    <property type="match status" value="2"/>
</dbReference>
<feature type="domain" description="DUF6469" evidence="2">
    <location>
        <begin position="59"/>
        <end position="156"/>
    </location>
</feature>
<feature type="domain" description="DNA2/NAM7 helicase helicase" evidence="1">
    <location>
        <begin position="214"/>
        <end position="416"/>
    </location>
</feature>
<accession>A0A059BUX1</accession>
<evidence type="ECO:0000259" key="2">
    <source>
        <dbReference type="Pfam" id="PF20073"/>
    </source>
</evidence>
<reference evidence="3" key="1">
    <citation type="submission" date="2013-07" db="EMBL/GenBank/DDBJ databases">
        <title>The genome of Eucalyptus grandis.</title>
        <authorList>
            <person name="Schmutz J."/>
            <person name="Hayes R."/>
            <person name="Myburg A."/>
            <person name="Tuskan G."/>
            <person name="Grattapaglia D."/>
            <person name="Rokhsar D.S."/>
        </authorList>
    </citation>
    <scope>NUCLEOTIDE SEQUENCE</scope>
    <source>
        <tissue evidence="3">Leaf extractions</tissue>
    </source>
</reference>
<evidence type="ECO:0008006" key="4">
    <source>
        <dbReference type="Google" id="ProtNLM"/>
    </source>
</evidence>
<dbReference type="GO" id="GO:0003723">
    <property type="term" value="F:RNA binding"/>
    <property type="evidence" value="ECO:0000318"/>
    <property type="project" value="GO_Central"/>
</dbReference>
<dbReference type="InterPro" id="IPR027417">
    <property type="entry name" value="P-loop_NTPase"/>
</dbReference>
<dbReference type="PANTHER" id="PTHR10887">
    <property type="entry name" value="DNA2/NAM7 HELICASE FAMILY"/>
    <property type="match status" value="1"/>
</dbReference>
<feature type="domain" description="DNA2/NAM7 helicase helicase" evidence="1">
    <location>
        <begin position="503"/>
        <end position="567"/>
    </location>
</feature>
<dbReference type="PANTHER" id="PTHR10887:SF515">
    <property type="entry name" value="P-LOOP CONTAINING NUCLEOSIDE TRIPHOSPHATE HYDROLASES SUPERFAMILY PROTEIN"/>
    <property type="match status" value="1"/>
</dbReference>
<dbReference type="EMBL" id="KK198758">
    <property type="protein sequence ID" value="KCW69794.1"/>
    <property type="molecule type" value="Genomic_DNA"/>
</dbReference>
<dbReference type="GO" id="GO:0004386">
    <property type="term" value="F:helicase activity"/>
    <property type="evidence" value="ECO:0007669"/>
    <property type="project" value="InterPro"/>
</dbReference>
<dbReference type="InterPro" id="IPR041677">
    <property type="entry name" value="DNA2/NAM7_AAA_11"/>
</dbReference>
<dbReference type="AlphaFoldDB" id="A0A059BUX1"/>
<organism evidence="3">
    <name type="scientific">Eucalyptus grandis</name>
    <name type="common">Flooded gum</name>
    <dbReference type="NCBI Taxonomy" id="71139"/>
    <lineage>
        <taxon>Eukaryota</taxon>
        <taxon>Viridiplantae</taxon>
        <taxon>Streptophyta</taxon>
        <taxon>Embryophyta</taxon>
        <taxon>Tracheophyta</taxon>
        <taxon>Spermatophyta</taxon>
        <taxon>Magnoliopsida</taxon>
        <taxon>eudicotyledons</taxon>
        <taxon>Gunneridae</taxon>
        <taxon>Pentapetalae</taxon>
        <taxon>rosids</taxon>
        <taxon>malvids</taxon>
        <taxon>Myrtales</taxon>
        <taxon>Myrtaceae</taxon>
        <taxon>Myrtoideae</taxon>
        <taxon>Eucalypteae</taxon>
        <taxon>Eucalyptus</taxon>
    </lineage>
</organism>
<dbReference type="Pfam" id="PF13086">
    <property type="entry name" value="AAA_11"/>
    <property type="match status" value="2"/>
</dbReference>
<evidence type="ECO:0000313" key="3">
    <source>
        <dbReference type="EMBL" id="KCW69794.1"/>
    </source>
</evidence>
<dbReference type="Pfam" id="PF20073">
    <property type="entry name" value="DUF6469"/>
    <property type="match status" value="1"/>
</dbReference>
<dbReference type="SUPFAM" id="SSF52540">
    <property type="entry name" value="P-loop containing nucleoside triphosphate hydrolases"/>
    <property type="match status" value="1"/>
</dbReference>
<evidence type="ECO:0000259" key="1">
    <source>
        <dbReference type="Pfam" id="PF13086"/>
    </source>
</evidence>
<proteinExistence type="predicted"/>
<dbReference type="InParanoid" id="A0A059BUX1"/>
<name>A0A059BUX1_EUCGR</name>
<dbReference type="InterPro" id="IPR045529">
    <property type="entry name" value="DUF6469"/>
</dbReference>
<dbReference type="InterPro" id="IPR045055">
    <property type="entry name" value="DNA2/NAM7-like"/>
</dbReference>
<gene>
    <name evidence="3" type="ORF">EUGRSUZ_F03159</name>
</gene>
<dbReference type="Gramene" id="KCW69794">
    <property type="protein sequence ID" value="KCW69794"/>
    <property type="gene ID" value="EUGRSUZ_F03159"/>
</dbReference>
<protein>
    <recommendedName>
        <fullName evidence="4">DNA2/NAM7 helicase helicase domain-containing protein</fullName>
    </recommendedName>
</protein>
<sequence>MDSAEGAETGSSGRKEKPSKLTNIIFSCSLQNIFDMNLYRDKETRVGLYSSMQNVSRRPFAKVAGFVEGEKNAYRVKVDYWRNRSACRATKLYKTSRGDDLMLTNAKPDTIPSLERFAGRWAFASVADMVEEEDGDAQASTKFKVKAFCDNEMDDVLTNDRIWIWNGLHRFSNLDIVKAVLRTDSVAEKDCNLCITQIHGSGHESLNNNLFGGLNECQRKAVLASVEMIQGPPGTGKTKTVVALLCTLLKRKHRTVVCAPTNVAVKELASHVLELVKESVCTNSSGESLLCYSGDMLIFGNKERMKVDLNIEEIYLNHRVDCVAESFSMLTGWQHCVTSMTNTLNDHVRKYHICLENERNILQELNGTEVGSKCESSKNESEPEFKSFLDFFKRRFKSSAEALRRCFSILCTHISINYLLEHNFREIKSFIIVLDSFEIPLHREKLDLRKLEEAFLSLPSSFESCSDPLYTALSMKRVECLSILRTLNTSLGRLKIPTFTGKSMIADTASSSSKLYSPEMESVSLLMIDEAAQLKECESMIPLQLQGVRHAILVGDKCQLPATVDSKLSSKAGFGRSLFERLSALGSYRKCHLQWLVFGPYSFTDIPNGREGVGDDGRSLRSYVEVGVVSMILRNLFEDDMKLSKSTVKLRSVDGFQGDKEDIILGSIISKSVWDALVHDAKTRGCSFGIDYSREGSSSSDEVKAILDGKKEDIKFDDPLDGNSILFRNAQWRVFFGVNFVKSFRKLTSLRTKVSIMNLLSKLLGGWSRVKSNQFEVDGLCVLCIVDILKETQSLKIWELRYTQIFKIWDVLPLNDAAMKMVERLGIEFKAHADDFISRCNEKCLEGDLVVPKTWDSSCGIARLRSSDPVQAGSASGTGISNPRVSESLLLMRFHPLIITCGQPLVFG</sequence>